<dbReference type="KEGG" id="mrk:FIT61_06505"/>
<evidence type="ECO:0008006" key="3">
    <source>
        <dbReference type="Google" id="ProtNLM"/>
    </source>
</evidence>
<accession>A0AAF1D7U6</accession>
<proteinExistence type="predicted"/>
<keyword evidence="2" id="KW-1185">Reference proteome</keyword>
<dbReference type="EMBL" id="CP040986">
    <property type="protein sequence ID" value="QDD14070.1"/>
    <property type="molecule type" value="Genomic_DNA"/>
</dbReference>
<protein>
    <recommendedName>
        <fullName evidence="3">Thermostable hemolysin</fullName>
    </recommendedName>
</protein>
<gene>
    <name evidence="1" type="ORF">FIT61_06505</name>
</gene>
<dbReference type="RefSeq" id="WP_139883860.1">
    <property type="nucleotide sequence ID" value="NZ_CP040986.1"/>
</dbReference>
<organism evidence="1 2">
    <name type="scientific">Candidatus Methylopumilus rimovensis</name>
    <dbReference type="NCBI Taxonomy" id="2588535"/>
    <lineage>
        <taxon>Bacteria</taxon>
        <taxon>Pseudomonadati</taxon>
        <taxon>Pseudomonadota</taxon>
        <taxon>Betaproteobacteria</taxon>
        <taxon>Nitrosomonadales</taxon>
        <taxon>Methylophilaceae</taxon>
        <taxon>Candidatus Methylopumilus</taxon>
    </lineage>
</organism>
<evidence type="ECO:0000313" key="1">
    <source>
        <dbReference type="EMBL" id="QDD14070.1"/>
    </source>
</evidence>
<dbReference type="Pfam" id="PF12261">
    <property type="entry name" value="T_hemolysin"/>
    <property type="match status" value="1"/>
</dbReference>
<evidence type="ECO:0000313" key="2">
    <source>
        <dbReference type="Proteomes" id="UP000312102"/>
    </source>
</evidence>
<reference evidence="1 2" key="1">
    <citation type="journal article" date="2019" name="ISME J.">
        <title>Evolution in action: habitat transition from sediment to the pelagial leads to genome streamlining in Methylophilaceae.</title>
        <authorList>
            <person name="Salcher M."/>
            <person name="Schaefle D."/>
            <person name="Kaspar M."/>
            <person name="Neuenschwander S.M."/>
            <person name="Ghai R."/>
        </authorList>
    </citation>
    <scope>NUCLEOTIDE SEQUENCE [LARGE SCALE GENOMIC DNA]</scope>
    <source>
        <strain evidence="1 2">MMS-RI-1</strain>
    </source>
</reference>
<sequence>MINSQYQLTTIPSSEPSCAVSMARSLDRDRSDMQQFISHNFYEAYQAQVDHFADLLIGCKSNEDHHWMAVFGMSNLADKKAYLEQYLDQPIESYIAFMTGQKVDRSEIFELGNLAAEYPGATRRLIKKMASMIYNQGGRWVVFTANNLVLNAFHKLDLNPQVISIADPDLLPNHGINWGHYYETNPQVMFIEVPSHI</sequence>
<dbReference type="InterPro" id="IPR022050">
    <property type="entry name" value="T_hemolysin"/>
</dbReference>
<name>A0AAF1D7U6_9PROT</name>
<dbReference type="Proteomes" id="UP000312102">
    <property type="component" value="Chromosome"/>
</dbReference>
<dbReference type="AlphaFoldDB" id="A0AAF1D7U6"/>